<dbReference type="EMBL" id="AOTX01000051">
    <property type="protein sequence ID" value="EMR56097.1"/>
    <property type="molecule type" value="Genomic_DNA"/>
</dbReference>
<organism evidence="1 2">
    <name type="scientific">Helicobacter pylori Hp H-1</name>
    <dbReference type="NCBI Taxonomy" id="992058"/>
    <lineage>
        <taxon>Bacteria</taxon>
        <taxon>Pseudomonadati</taxon>
        <taxon>Campylobacterota</taxon>
        <taxon>Epsilonproteobacteria</taxon>
        <taxon>Campylobacterales</taxon>
        <taxon>Helicobacteraceae</taxon>
        <taxon>Helicobacter</taxon>
    </lineage>
</organism>
<sequence length="54" mass="6423">MLSFQRSFALNSYPCKVSSGFLKALAKTRKWKYSHIKLKVCLNLWNVWENILIF</sequence>
<comment type="caution">
    <text evidence="1">The sequence shown here is derived from an EMBL/GenBank/DDBJ whole genome shotgun (WGS) entry which is preliminary data.</text>
</comment>
<name>M7RW43_HELPX</name>
<dbReference type="PATRIC" id="fig|992058.3.peg.1525"/>
<accession>M7RW43</accession>
<evidence type="ECO:0000313" key="1">
    <source>
        <dbReference type="EMBL" id="EMR56097.1"/>
    </source>
</evidence>
<gene>
    <name evidence="1" type="ORF">HPHPH1_1543</name>
</gene>
<proteinExistence type="predicted"/>
<dbReference type="AlphaFoldDB" id="M7RW43"/>
<dbReference type="Proteomes" id="UP000011947">
    <property type="component" value="Unassembled WGS sequence"/>
</dbReference>
<reference evidence="1 2" key="1">
    <citation type="submission" date="2013-02" db="EMBL/GenBank/DDBJ databases">
        <title>Comparitive Sequence Analysis of H. pylori Isolates.</title>
        <authorList>
            <person name="Blanchard T.G."/>
            <person name="Czinn S.J."/>
            <person name="McCracken C.M."/>
            <person name="Abolude K.A."/>
            <person name="Shefchek K.S."/>
            <person name="Maroo A.M."/>
            <person name="Santana-Cruz I.S."/>
            <person name="Tallon L.J."/>
            <person name="Ficke F.W.F."/>
        </authorList>
    </citation>
    <scope>NUCLEOTIDE SEQUENCE [LARGE SCALE GENOMIC DNA]</scope>
    <source>
        <strain evidence="1 2">Hp H-1</strain>
    </source>
</reference>
<protein>
    <submittedName>
        <fullName evidence="1">Uncharacterized protein</fullName>
    </submittedName>
</protein>
<evidence type="ECO:0000313" key="2">
    <source>
        <dbReference type="Proteomes" id="UP000011947"/>
    </source>
</evidence>